<evidence type="ECO:0000256" key="3">
    <source>
        <dbReference type="ARBA" id="ARBA00022833"/>
    </source>
</evidence>
<dbReference type="EMBL" id="FO117623">
    <property type="protein sequence ID" value="CCG03395.1"/>
    <property type="molecule type" value="Genomic_DNA"/>
</dbReference>
<dbReference type="InterPro" id="IPR013154">
    <property type="entry name" value="ADH-like_N"/>
</dbReference>
<dbReference type="Gene3D" id="3.40.50.720">
    <property type="entry name" value="NAD(P)-binding Rossmann-like Domain"/>
    <property type="match status" value="1"/>
</dbReference>
<gene>
    <name evidence="7" type="ordered locus">BLASA_2515</name>
</gene>
<dbReference type="InterPro" id="IPR050129">
    <property type="entry name" value="Zn_alcohol_dh"/>
</dbReference>
<comment type="similarity">
    <text evidence="5">Belongs to the zinc-containing alcohol dehydrogenase family.</text>
</comment>
<evidence type="ECO:0000313" key="8">
    <source>
        <dbReference type="Proteomes" id="UP000007517"/>
    </source>
</evidence>
<dbReference type="PANTHER" id="PTHR43401">
    <property type="entry name" value="L-THREONINE 3-DEHYDROGENASE"/>
    <property type="match status" value="1"/>
</dbReference>
<dbReference type="KEGG" id="bsd:BLASA_2515"/>
<dbReference type="Pfam" id="PF00107">
    <property type="entry name" value="ADH_zinc_N"/>
    <property type="match status" value="1"/>
</dbReference>
<dbReference type="SMART" id="SM00829">
    <property type="entry name" value="PKS_ER"/>
    <property type="match status" value="1"/>
</dbReference>
<dbReference type="OrthoDB" id="5295340at2"/>
<dbReference type="RefSeq" id="WP_014376278.1">
    <property type="nucleotide sequence ID" value="NC_016943.1"/>
</dbReference>
<dbReference type="EC" id="1.1.1.-" evidence="7"/>
<feature type="domain" description="Enoyl reductase (ER)" evidence="6">
    <location>
        <begin position="7"/>
        <end position="320"/>
    </location>
</feature>
<protein>
    <submittedName>
        <fullName evidence="7">Alcohol dehydrogenase zinc-binding domain protein</fullName>
        <ecNumber evidence="7">1.1.1.-</ecNumber>
    </submittedName>
</protein>
<evidence type="ECO:0000256" key="5">
    <source>
        <dbReference type="RuleBase" id="RU361277"/>
    </source>
</evidence>
<dbReference type="PROSITE" id="PS00059">
    <property type="entry name" value="ADH_ZINC"/>
    <property type="match status" value="1"/>
</dbReference>
<dbReference type="HOGENOM" id="CLU_026673_11_0_11"/>
<dbReference type="InterPro" id="IPR002328">
    <property type="entry name" value="ADH_Zn_CS"/>
</dbReference>
<keyword evidence="3 5" id="KW-0862">Zinc</keyword>
<evidence type="ECO:0000256" key="4">
    <source>
        <dbReference type="ARBA" id="ARBA00023002"/>
    </source>
</evidence>
<keyword evidence="2 5" id="KW-0479">Metal-binding</keyword>
<dbReference type="Pfam" id="PF08240">
    <property type="entry name" value="ADH_N"/>
    <property type="match status" value="1"/>
</dbReference>
<evidence type="ECO:0000256" key="1">
    <source>
        <dbReference type="ARBA" id="ARBA00001947"/>
    </source>
</evidence>
<dbReference type="GO" id="GO:0016491">
    <property type="term" value="F:oxidoreductase activity"/>
    <property type="evidence" value="ECO:0007669"/>
    <property type="project" value="UniProtKB-KW"/>
</dbReference>
<comment type="cofactor">
    <cofactor evidence="1 5">
        <name>Zn(2+)</name>
        <dbReference type="ChEBI" id="CHEBI:29105"/>
    </cofactor>
</comment>
<dbReference type="eggNOG" id="COG1063">
    <property type="taxonomic scope" value="Bacteria"/>
</dbReference>
<dbReference type="InterPro" id="IPR013149">
    <property type="entry name" value="ADH-like_C"/>
</dbReference>
<dbReference type="Proteomes" id="UP000007517">
    <property type="component" value="Chromosome"/>
</dbReference>
<name>H6RWY7_BLASD</name>
<dbReference type="AlphaFoldDB" id="H6RWY7"/>
<evidence type="ECO:0000256" key="2">
    <source>
        <dbReference type="ARBA" id="ARBA00022723"/>
    </source>
</evidence>
<dbReference type="Gene3D" id="3.90.180.10">
    <property type="entry name" value="Medium-chain alcohol dehydrogenases, catalytic domain"/>
    <property type="match status" value="1"/>
</dbReference>
<sequence length="326" mass="34713">MKAVQFQDVDKLALAETDTPSISEDEVLVTSRAVGICHSDFELLEGRYIIPFDYPIVPGHEWAGEIVEVGRAVTDFKPGDRVVGECVIGEDHFGFSISGAAAEYFVARPEWLHRVPEELTDTQAALVEPFSCAYFAAMRADNLNASDTAVVFGAGPIGLSCVAVASALGARVIVAEPNASRADLARRLGADEVVDPTADGFLDAMQELTRGQGADVVLEASGQPAAMAATLEVAGLNARLVNIGIDVGRSAPAQLGLIQSKQLQIRGSIGSPGVWPQTLRFLARTGIDLSPMVTRRFGLDEAPDAYAAARQTGENIKVHIENRSQR</sequence>
<evidence type="ECO:0000259" key="6">
    <source>
        <dbReference type="SMART" id="SM00829"/>
    </source>
</evidence>
<dbReference type="SUPFAM" id="SSF51735">
    <property type="entry name" value="NAD(P)-binding Rossmann-fold domains"/>
    <property type="match status" value="1"/>
</dbReference>
<accession>H6RWY7</accession>
<dbReference type="SUPFAM" id="SSF50129">
    <property type="entry name" value="GroES-like"/>
    <property type="match status" value="1"/>
</dbReference>
<reference evidence="8" key="2">
    <citation type="submission" date="2012-02" db="EMBL/GenBank/DDBJ databases">
        <title>Complete genome sequence of Blastococcus saxobsidens strain DD2.</title>
        <authorList>
            <person name="Genoscope."/>
        </authorList>
    </citation>
    <scope>NUCLEOTIDE SEQUENCE [LARGE SCALE GENOMIC DNA]</scope>
    <source>
        <strain evidence="8">DD2</strain>
    </source>
</reference>
<reference evidence="7 8" key="1">
    <citation type="journal article" date="2012" name="J. Bacteriol.">
        <title>Genome Sequence of Blastococcus saxobsidens DD2, a Stone-Inhabiting Bacterium.</title>
        <authorList>
            <person name="Chouaia B."/>
            <person name="Crotti E."/>
            <person name="Brusetti L."/>
            <person name="Daffonchio D."/>
            <person name="Essoussi I."/>
            <person name="Nouioui I."/>
            <person name="Sbissi I."/>
            <person name="Ghodhbane-Gtari F."/>
            <person name="Gtari M."/>
            <person name="Vacherie B."/>
            <person name="Barbe V."/>
            <person name="Medigue C."/>
            <person name="Gury J."/>
            <person name="Pujic P."/>
            <person name="Normand P."/>
        </authorList>
    </citation>
    <scope>NUCLEOTIDE SEQUENCE [LARGE SCALE GENOMIC DNA]</scope>
    <source>
        <strain evidence="7 8">DD2</strain>
    </source>
</reference>
<dbReference type="GO" id="GO:0008270">
    <property type="term" value="F:zinc ion binding"/>
    <property type="evidence" value="ECO:0007669"/>
    <property type="project" value="InterPro"/>
</dbReference>
<proteinExistence type="inferred from homology"/>
<dbReference type="InterPro" id="IPR036291">
    <property type="entry name" value="NAD(P)-bd_dom_sf"/>
</dbReference>
<keyword evidence="8" id="KW-1185">Reference proteome</keyword>
<organism evidence="7 8">
    <name type="scientific">Blastococcus saxobsidens (strain DD2)</name>
    <dbReference type="NCBI Taxonomy" id="1146883"/>
    <lineage>
        <taxon>Bacteria</taxon>
        <taxon>Bacillati</taxon>
        <taxon>Actinomycetota</taxon>
        <taxon>Actinomycetes</taxon>
        <taxon>Geodermatophilales</taxon>
        <taxon>Geodermatophilaceae</taxon>
        <taxon>Blastococcus</taxon>
    </lineage>
</organism>
<dbReference type="STRING" id="1146883.BLASA_2515"/>
<dbReference type="PANTHER" id="PTHR43401:SF2">
    <property type="entry name" value="L-THREONINE 3-DEHYDROGENASE"/>
    <property type="match status" value="1"/>
</dbReference>
<evidence type="ECO:0000313" key="7">
    <source>
        <dbReference type="EMBL" id="CCG03395.1"/>
    </source>
</evidence>
<keyword evidence="4 7" id="KW-0560">Oxidoreductase</keyword>
<dbReference type="InterPro" id="IPR011032">
    <property type="entry name" value="GroES-like_sf"/>
</dbReference>
<dbReference type="InterPro" id="IPR020843">
    <property type="entry name" value="ER"/>
</dbReference>